<dbReference type="GO" id="GO:0009294">
    <property type="term" value="P:DNA-mediated transformation"/>
    <property type="evidence" value="ECO:0007669"/>
    <property type="project" value="InterPro"/>
</dbReference>
<dbReference type="Pfam" id="PF02481">
    <property type="entry name" value="DNA_processg_A"/>
    <property type="match status" value="1"/>
</dbReference>
<dbReference type="PANTHER" id="PTHR43022">
    <property type="entry name" value="PROTEIN SMF"/>
    <property type="match status" value="1"/>
</dbReference>
<gene>
    <name evidence="4" type="ORF">Nkreftii_003639</name>
</gene>
<name>A0A7S8J1Q7_9BACT</name>
<comment type="similarity">
    <text evidence="1">Belongs to the DprA/Smf family.</text>
</comment>
<reference evidence="4 5" key="1">
    <citation type="journal article" date="2020" name="ISME J.">
        <title>Enrichment and physiological characterization of a novel comammox Nitrospira indicates ammonium inhibition of complete nitrification.</title>
        <authorList>
            <person name="Sakoula D."/>
            <person name="Koch H."/>
            <person name="Frank J."/>
            <person name="Jetten M.S.M."/>
            <person name="van Kessel M.A.H.J."/>
            <person name="Lucker S."/>
        </authorList>
    </citation>
    <scope>NUCLEOTIDE SEQUENCE [LARGE SCALE GENOMIC DNA]</scope>
    <source>
        <strain evidence="4">Comreactor17</strain>
    </source>
</reference>
<dbReference type="KEGG" id="nkf:Nkreftii_003639"/>
<sequence length="372" mass="39879">MDTASLTAWLTLQAIDGVGDRTLVKLIQAFGSAETTLAAPADELIRVGCSLEMAESIRRGPDANIRRQIDHQVKIAERLDIRTLTVFDPSYPPRLRAIPDPPPLLYMSGTFTPQDDVAIAIVGGRRATASGRILTEEIAKDLSERGITVVSGLARGIDAAAHRGAVAGKGRTIAVLGCGIDRTYPSEHQALRRSIESHGVVISELAIGAAPHSHHFPRRNRIISGLALGVLVSEAATNSGSLITAKLALEQGREVFAVPGSIKEEGCRGSNRLIKEGAKLIEGAQDILDEILPQIDARQRALMHLEALPLEAQATLRQDDLVVYEALSYEARSVDAVIEQTGLSAAQVSATLLSLELGGRIRQLPGQQYIRL</sequence>
<evidence type="ECO:0000313" key="5">
    <source>
        <dbReference type="Proteomes" id="UP000593737"/>
    </source>
</evidence>
<feature type="domain" description="DprA winged helix" evidence="3">
    <location>
        <begin position="312"/>
        <end position="367"/>
    </location>
</feature>
<dbReference type="Gene3D" id="1.10.10.10">
    <property type="entry name" value="Winged helix-like DNA-binding domain superfamily/Winged helix DNA-binding domain"/>
    <property type="match status" value="1"/>
</dbReference>
<dbReference type="InterPro" id="IPR010994">
    <property type="entry name" value="RuvA_2-like"/>
</dbReference>
<dbReference type="InterPro" id="IPR036388">
    <property type="entry name" value="WH-like_DNA-bd_sf"/>
</dbReference>
<dbReference type="NCBIfam" id="TIGR00732">
    <property type="entry name" value="dprA"/>
    <property type="match status" value="1"/>
</dbReference>
<dbReference type="AlphaFoldDB" id="A0A7S8J1Q7"/>
<dbReference type="InterPro" id="IPR057666">
    <property type="entry name" value="DrpA_SLOG"/>
</dbReference>
<dbReference type="InterPro" id="IPR003488">
    <property type="entry name" value="DprA"/>
</dbReference>
<evidence type="ECO:0000259" key="2">
    <source>
        <dbReference type="Pfam" id="PF02481"/>
    </source>
</evidence>
<dbReference type="Proteomes" id="UP000593737">
    <property type="component" value="Chromosome"/>
</dbReference>
<dbReference type="SUPFAM" id="SSF102405">
    <property type="entry name" value="MCP/YpsA-like"/>
    <property type="match status" value="1"/>
</dbReference>
<dbReference type="EMBL" id="CP047423">
    <property type="protein sequence ID" value="QPD05865.1"/>
    <property type="molecule type" value="Genomic_DNA"/>
</dbReference>
<dbReference type="Gene3D" id="3.40.50.450">
    <property type="match status" value="1"/>
</dbReference>
<dbReference type="Pfam" id="PF17782">
    <property type="entry name" value="WHD_DprA"/>
    <property type="match status" value="1"/>
</dbReference>
<accession>A0A7S8J1Q7</accession>
<evidence type="ECO:0000259" key="3">
    <source>
        <dbReference type="Pfam" id="PF17782"/>
    </source>
</evidence>
<dbReference type="InterPro" id="IPR041614">
    <property type="entry name" value="DprA_WH"/>
</dbReference>
<evidence type="ECO:0008006" key="6">
    <source>
        <dbReference type="Google" id="ProtNLM"/>
    </source>
</evidence>
<dbReference type="SUPFAM" id="SSF47781">
    <property type="entry name" value="RuvA domain 2-like"/>
    <property type="match status" value="1"/>
</dbReference>
<proteinExistence type="inferred from homology"/>
<dbReference type="PANTHER" id="PTHR43022:SF1">
    <property type="entry name" value="PROTEIN SMF"/>
    <property type="match status" value="1"/>
</dbReference>
<organism evidence="4 5">
    <name type="scientific">Candidatus Nitrospira kreftii</name>
    <dbReference type="NCBI Taxonomy" id="2652173"/>
    <lineage>
        <taxon>Bacteria</taxon>
        <taxon>Pseudomonadati</taxon>
        <taxon>Nitrospirota</taxon>
        <taxon>Nitrospiria</taxon>
        <taxon>Nitrospirales</taxon>
        <taxon>Nitrospiraceae</taxon>
        <taxon>Nitrospira</taxon>
    </lineage>
</organism>
<evidence type="ECO:0000256" key="1">
    <source>
        <dbReference type="ARBA" id="ARBA00006525"/>
    </source>
</evidence>
<feature type="domain" description="Smf/DprA SLOG" evidence="2">
    <location>
        <begin position="83"/>
        <end position="291"/>
    </location>
</feature>
<protein>
    <recommendedName>
        <fullName evidence="6">DprA winged helix domain-containing protein</fullName>
    </recommendedName>
</protein>
<evidence type="ECO:0000313" key="4">
    <source>
        <dbReference type="EMBL" id="QPD05865.1"/>
    </source>
</evidence>